<reference evidence="2 3" key="1">
    <citation type="submission" date="2017-09" db="EMBL/GenBank/DDBJ databases">
        <title>Large-scale bioinformatics analysis of Bacillus genomes uncovers conserved roles of natural products in bacterial physiology.</title>
        <authorList>
            <consortium name="Agbiome Team Llc"/>
            <person name="Bleich R.M."/>
            <person name="Grubbs K.J."/>
            <person name="Santa Maria K.C."/>
            <person name="Allen S.E."/>
            <person name="Farag S."/>
            <person name="Shank E.A."/>
            <person name="Bowers A."/>
        </authorList>
    </citation>
    <scope>NUCLEOTIDE SEQUENCE [LARGE SCALE GENOMIC DNA]</scope>
    <source>
        <strain evidence="2 3">AFS092789</strain>
    </source>
</reference>
<name>A0A9X6SSR9_BACCE</name>
<evidence type="ECO:0000313" key="3">
    <source>
        <dbReference type="Proteomes" id="UP000219922"/>
    </source>
</evidence>
<protein>
    <submittedName>
        <fullName evidence="2">Uncharacterized protein</fullName>
    </submittedName>
</protein>
<feature type="transmembrane region" description="Helical" evidence="1">
    <location>
        <begin position="71"/>
        <end position="92"/>
    </location>
</feature>
<evidence type="ECO:0000313" key="2">
    <source>
        <dbReference type="EMBL" id="PDZ94529.1"/>
    </source>
</evidence>
<dbReference type="AlphaFoldDB" id="A0A9X6SSR9"/>
<gene>
    <name evidence="2" type="ORF">CON36_33330</name>
</gene>
<organism evidence="2 3">
    <name type="scientific">Bacillus cereus</name>
    <dbReference type="NCBI Taxonomy" id="1396"/>
    <lineage>
        <taxon>Bacteria</taxon>
        <taxon>Bacillati</taxon>
        <taxon>Bacillota</taxon>
        <taxon>Bacilli</taxon>
        <taxon>Bacillales</taxon>
        <taxon>Bacillaceae</taxon>
        <taxon>Bacillus</taxon>
        <taxon>Bacillus cereus group</taxon>
    </lineage>
</organism>
<feature type="transmembrane region" description="Helical" evidence="1">
    <location>
        <begin position="7"/>
        <end position="28"/>
    </location>
</feature>
<proteinExistence type="predicted"/>
<keyword evidence="1" id="KW-1133">Transmembrane helix</keyword>
<sequence>MQILKALLISIIVCIIMDVPLNGAYSTFSQHNSYFVMIHEYSYLFKYFLLVVIFTFLIIRHGELMGFGKIFVPLLFVAGIAGCVVVLCWYDAVSPDKIVQQRIWGKTEKSWDDIRVVITGGRIVHTNESGENEESVKLEYTMQFKDKTSINFWDKIDSVEKLNNYVKEKQINISHNFVDDKLAKELEEHIDGDVFVAKQILQIQQ</sequence>
<dbReference type="Proteomes" id="UP000219922">
    <property type="component" value="Unassembled WGS sequence"/>
</dbReference>
<accession>A0A9X6SSR9</accession>
<dbReference type="RefSeq" id="WP_098006932.1">
    <property type="nucleotide sequence ID" value="NZ_JAWLRU010000002.1"/>
</dbReference>
<keyword evidence="1" id="KW-0812">Transmembrane</keyword>
<comment type="caution">
    <text evidence="2">The sequence shown here is derived from an EMBL/GenBank/DDBJ whole genome shotgun (WGS) entry which is preliminary data.</text>
</comment>
<evidence type="ECO:0000256" key="1">
    <source>
        <dbReference type="SAM" id="Phobius"/>
    </source>
</evidence>
<keyword evidence="1" id="KW-0472">Membrane</keyword>
<feature type="transmembrane region" description="Helical" evidence="1">
    <location>
        <begin position="40"/>
        <end position="59"/>
    </location>
</feature>
<dbReference type="EMBL" id="NVMX01000172">
    <property type="protein sequence ID" value="PDZ94529.1"/>
    <property type="molecule type" value="Genomic_DNA"/>
</dbReference>